<name>A0A9P7UJT7_9PEZI</name>
<sequence>MASYSYPISFRLHKRHNSRLDRTQY</sequence>
<protein>
    <submittedName>
        <fullName evidence="1">Uncharacterized protein</fullName>
    </submittedName>
</protein>
<proteinExistence type="predicted"/>
<evidence type="ECO:0000313" key="2">
    <source>
        <dbReference type="Proteomes" id="UP000699042"/>
    </source>
</evidence>
<organism evidence="1 2">
    <name type="scientific">Colletotrichum scovillei</name>
    <dbReference type="NCBI Taxonomy" id="1209932"/>
    <lineage>
        <taxon>Eukaryota</taxon>
        <taxon>Fungi</taxon>
        <taxon>Dikarya</taxon>
        <taxon>Ascomycota</taxon>
        <taxon>Pezizomycotina</taxon>
        <taxon>Sordariomycetes</taxon>
        <taxon>Hypocreomycetidae</taxon>
        <taxon>Glomerellales</taxon>
        <taxon>Glomerellaceae</taxon>
        <taxon>Colletotrichum</taxon>
        <taxon>Colletotrichum acutatum species complex</taxon>
    </lineage>
</organism>
<gene>
    <name evidence="1" type="ORF">JMJ77_002738</name>
</gene>
<dbReference type="AlphaFoldDB" id="A0A9P7UJT7"/>
<evidence type="ECO:0000313" key="1">
    <source>
        <dbReference type="EMBL" id="KAG7052130.1"/>
    </source>
</evidence>
<reference evidence="1" key="1">
    <citation type="submission" date="2021-05" db="EMBL/GenBank/DDBJ databases">
        <title>Comparative genomics of three Colletotrichum scovillei strains and genetic complementation revealed genes involved fungal growth and virulence on chili pepper.</title>
        <authorList>
            <person name="Hsieh D.-K."/>
            <person name="Chuang S.-C."/>
            <person name="Chen C.-Y."/>
            <person name="Chao Y.-T."/>
            <person name="Lu M.-Y.J."/>
            <person name="Lee M.-H."/>
            <person name="Shih M.-C."/>
        </authorList>
    </citation>
    <scope>NUCLEOTIDE SEQUENCE</scope>
    <source>
        <strain evidence="1">Coll-153</strain>
    </source>
</reference>
<comment type="caution">
    <text evidence="1">The sequence shown here is derived from an EMBL/GenBank/DDBJ whole genome shotgun (WGS) entry which is preliminary data.</text>
</comment>
<dbReference type="Proteomes" id="UP000699042">
    <property type="component" value="Unassembled WGS sequence"/>
</dbReference>
<accession>A0A9P7UJT7</accession>
<dbReference type="EMBL" id="JAESDN010000004">
    <property type="protein sequence ID" value="KAG7052130.1"/>
    <property type="molecule type" value="Genomic_DNA"/>
</dbReference>
<keyword evidence="2" id="KW-1185">Reference proteome</keyword>